<keyword evidence="2" id="KW-1185">Reference proteome</keyword>
<name>A0A1V6RG66_9EURO</name>
<dbReference type="OrthoDB" id="4367397at2759"/>
<proteinExistence type="predicted"/>
<reference evidence="2" key="1">
    <citation type="journal article" date="2017" name="Nat. Microbiol.">
        <title>Global analysis of biosynthetic gene clusters reveals vast potential of secondary metabolite production in Penicillium species.</title>
        <authorList>
            <person name="Nielsen J.C."/>
            <person name="Grijseels S."/>
            <person name="Prigent S."/>
            <person name="Ji B."/>
            <person name="Dainat J."/>
            <person name="Nielsen K.F."/>
            <person name="Frisvad J.C."/>
            <person name="Workman M."/>
            <person name="Nielsen J."/>
        </authorList>
    </citation>
    <scope>NUCLEOTIDE SEQUENCE [LARGE SCALE GENOMIC DNA]</scope>
    <source>
        <strain evidence="2">IBT 29486</strain>
    </source>
</reference>
<comment type="caution">
    <text evidence="1">The sequence shown here is derived from an EMBL/GenBank/DDBJ whole genome shotgun (WGS) entry which is preliminary data.</text>
</comment>
<dbReference type="EMBL" id="MDYP01000052">
    <property type="protein sequence ID" value="OQE00439.1"/>
    <property type="molecule type" value="Genomic_DNA"/>
</dbReference>
<organism evidence="1 2">
    <name type="scientific">Penicillium vulpinum</name>
    <dbReference type="NCBI Taxonomy" id="29845"/>
    <lineage>
        <taxon>Eukaryota</taxon>
        <taxon>Fungi</taxon>
        <taxon>Dikarya</taxon>
        <taxon>Ascomycota</taxon>
        <taxon>Pezizomycotina</taxon>
        <taxon>Eurotiomycetes</taxon>
        <taxon>Eurotiomycetidae</taxon>
        <taxon>Eurotiales</taxon>
        <taxon>Aspergillaceae</taxon>
        <taxon>Penicillium</taxon>
    </lineage>
</organism>
<dbReference type="AlphaFoldDB" id="A0A1V6RG66"/>
<evidence type="ECO:0000313" key="2">
    <source>
        <dbReference type="Proteomes" id="UP000191518"/>
    </source>
</evidence>
<protein>
    <submittedName>
        <fullName evidence="1">Uncharacterized protein</fullName>
    </submittedName>
</protein>
<gene>
    <name evidence="1" type="ORF">PENVUL_c052G07961</name>
</gene>
<evidence type="ECO:0000313" key="1">
    <source>
        <dbReference type="EMBL" id="OQE00439.1"/>
    </source>
</evidence>
<sequence length="123" mass="13281">MVSLAGCSETQILASTPMARGHAETKRRWSWITGDIVYIYASAVPNYYRNETWCVRVTAEISLFNYCNIIDIAVLYGLRSALRSRILGCWGGSVHGAGTIGRERTGNGEVAPLSGVAVSASLP</sequence>
<accession>A0A1V6RG66</accession>
<dbReference type="Proteomes" id="UP000191518">
    <property type="component" value="Unassembled WGS sequence"/>
</dbReference>